<sequence>MSEKSALYLVHHIFLPAHLPQADDLTCEGEIALIQCTYNALLKFGDIADELSEPTQMATAIMRATLCVHKPLDKAIAVDEVELIRTLRQLQGAESAVALHVREQNAGVLITRSDDALHFEAFELSPTNEAVNTTEGRLRRSFPGRAVTICLDRVREPGFNETLAATLARMSAQPAPDTVPKAKKARQLHDENRDTIHPKMVTELLYAFLLAVGSPLEGSRIWKNTREEVLWQNARLPWRRSPTWMLIRVTLQLAFTRSTQNLGLCADPYKTFMIFLMADVLQQCIDIRIRSDVLYSMTGKLSRRLNKLGSGRESGVLNFARERMCSANKLLLHRWTIIQKRSSPRLSQKLYRLETLDFSKDTTMQLSDLDSFLASIKQRTNDSDGRSFEPSWTLLHYDFNTLPQSIDSSDPDHLFLNLTSFESWVENNLQAWLKLQLLQNHTTTCTQLRYLIESYYHAASGVYYGNPESTSTMLLSILELWIACDMAAIHIHPSLSDYNPGIPQDLFQNLLLPSRKQMERLFKAEAYLTNRSNNCHSESPAFSIYTSFGTPDCFAVRYFNQSQSHQNLLLEIEAKATSDRKSKREEFADKKATYDSLMRQYNSSQCEYEDLFDYKEGLYYPSHKRCCTRCLLLKQANSIQIYVHEWPLPMRNLEVKSAVFELAIPEAFGHWRDASIFVLLDVLKVEHATQNRPQSHYALRDYDGLAQFFCNNVTSQNIELLSETKPNAVTHRTPVSVGLAVESQVCLNNGLCYAYYDGRRSCFVNSFEVPHTIPKQCTYDLPQTSSELQKFIFRPASNPSGPSPNTVIATQNACPDDMPLDEYKSLAQLPLGYRIQWQNILIQLFSPTVDFKKRVVGLVVSQCIYQAGPGSDSSARSAHIICEDMLFARRLLEGIQDATGRFAENWQSSTALATFISLACRLLSLTQATTIQQQCLDYLGEARKITFAWAEHLRGKARQTLDDGEKIVLQRRAMEFFLICSDTFNTDQGFQQTILSDDGNASVFLQCSIGIQEYSQSLLSSLDMPVQHLHSRWQRTSYHCYRYLAEIIVKGRAISLDTCWIHRSNGEILEYHINNTAIHASWAVYKPGGKWSVFSEKHNHWLVSFTAAPQSLSVHFSLLTGELLVSGVPLDRLPGDYLAHATYQKLFGRLSIEIMLSPIPGMRFSSKTKYAGHEVHLRLASGFGQSESDLLVHAVRGAKRFDLIPSRHLQRTVPTAFVENYVHWYNHDDDCVEFRDSIAPWEYATSSWKLRRSQTSGRWVLSRDDHTLIDVNSDSAKLLAEILAPLEEQFWMHIMYRNSKPLVSIDLHRRGVEFSLKPGTASLVSRQYRGMSVDPCQSIGALTGLQDKLVLRANSPQHPALPAGRKVLVFEGPVTYVATRGHIQVSIGKGIGQRAHAYDVDEKLGRLVSNGSRQSKLFLCYLHALTSFCLPDPLSGKTGTEEAISILNSASIKSFDILTEENVQILGRLARLTPGRSYYPAHERVMQTVDWLPHLSFLSQHGLFLEYVRRIFGEAARSKFFHPHRYFEPLALEHVCSSLLERDNIRSSTFRVSGFGAERHSTTKDKSYVPRDRDASASSTKSYSISQVIFSGQSVLVHRLPPSFHTHLWSYLAKGPTIWGRNTSAPSAKIAYDPGLLLDSSQFIAQHWITLHKNIISTVGKFDLMIWLATLAFATGADMAVIQTLASFRTTPDMDQVDAPLAASFKLTAGAKVDDDELRKRFELGFRLFKCCPEFNLERGSCESDQAFKQRKTKLFHLNREHAVASFIACLKSQWPCTMPEIPFSHKDREMWYRYMDVDRVLPSVKTHFKTWHDNLLFQEYLQGIAEKLPSVLSFSKTTPPLLITPTWTLMKKSGFLSTDDSFRLSVPPPPAQEVWILRAEALPGSSQKRDYRLHKLLHKLSGRAGNVYERRYVNDLHISLRAMQHADTVSDSTQISGTHMYNTLILYFKECKRQVERQYNAMAKAILSPKAGGEDCAAKLFDLYSRPRISPTLILQRLNKDHLINTPDVWKRCISEYATAVTQLQRAERMLACWDDTATLINELRNPGHTNWKPLDHPDTLLLEVESGIMVREIQESIAEKMRDPPSGKNAVLQLNMGEGKSSVIVPIVAAALADTSRLVRVVVAKPQSKQMHQMLESKLGGMLNRRIFHMPFSRALQVGPNEAEALGSLCRDCMESRGVLLVQPEHILSFQLMGIESAISGRMDVSRSLLQTKDFLHQSSRDIIDESDEIFNVKFELVYAMGTQQRIEFSPGRWVCTHQVLDVIRKFLPRVQEEYPTSIEISPRHQGCFPRLRILQDDAKDRLLSLVARHLSTNGLTGLPMATQTKGVRDAVFVYISKPNLTTEEINSVEGSRLWSASTKNTVLLLRGLIALQVLAFVFCQKRWRVDYGLDPNRDPSTRLAVPFRAKDNPTARAEFSHPDVIITLTSLSYYYEGLTDNDLFLNFNHLVLSDQADMEYCVWVADSNFLPPAFRQLSGINLEDRPQCIEQVFPCLKYAKAVVDYFLEHIVFPRELKEFPHKLSASGWDLGEEKPEPTTGFSGTNDSRAFLPLTVSQLNDCEQQHTNALVVEYLLQDENSVALTQKPKTARQSEAEALLEMVTQLKPPVRVILDVGAQILELDNLEVARRWLQMMEDTEDTQAVIFCDENDQTCVVDRQDRVELFLTSPFANKTDVCLVFLDEAHTRGTDLKLPLKYRAAVTLGANLTKDRLVQACMRMRKLGKGQSVIFCVPEEIQQKINPRLGSHKPTTTVVDILDWAISETFSDLRWGIRLWANQGQRQERQKSLWAEAHVDGSTQLGEDAHRFLEVEAQTLEKRYRPTQHLVTEAASSAFQSGIDAITERLLEFGSLDLGSSTFQEEQERELSPEVEQERQIQRPPPADPAVHSVHLDIRRFVSQGVLTAGSKAYMPAFKALADTSAAQHFDVRNFPQGFLVTADFVRTIVPFRNSYLSDLFQRSVQWILTSASDTRVVEVAIIISPYEAHELLPEIRLSKFVSLHLYAPRLNMGLRPLDSLDLYTIPHRAVTRSLPRRLTTELSLFSGQLYVDSLDEYADICEFLGLCRGFNGNESNGSDQASSWDIDVANEALVQFMKVFMTKIRRNCESIDKTHVGRILDHRSLGPDDFEH</sequence>
<evidence type="ECO:0000313" key="12">
    <source>
        <dbReference type="Proteomes" id="UP000076552"/>
    </source>
</evidence>
<dbReference type="PANTHER" id="PTHR13367:SF34">
    <property type="match status" value="1"/>
</dbReference>
<feature type="domain" description="DUF6606" evidence="10">
    <location>
        <begin position="9"/>
        <end position="282"/>
    </location>
</feature>
<keyword evidence="5" id="KW-0378">Hydrolase</keyword>
<evidence type="ECO:0000259" key="8">
    <source>
        <dbReference type="Pfam" id="PF12340"/>
    </source>
</evidence>
<gene>
    <name evidence="11" type="ORF">CT0861_10731</name>
</gene>
<dbReference type="Pfam" id="PF12340">
    <property type="entry name" value="DUF3638"/>
    <property type="match status" value="1"/>
</dbReference>
<feature type="domain" description="DUF3638" evidence="8">
    <location>
        <begin position="2050"/>
        <end position="2273"/>
    </location>
</feature>
<dbReference type="EMBL" id="LFIV01000131">
    <property type="protein sequence ID" value="KZL68027.1"/>
    <property type="molecule type" value="Genomic_DNA"/>
</dbReference>
<keyword evidence="4" id="KW-0833">Ubl conjugation pathway</keyword>
<organism evidence="11 12">
    <name type="scientific">Colletotrichum tofieldiae</name>
    <dbReference type="NCBI Taxonomy" id="708197"/>
    <lineage>
        <taxon>Eukaryota</taxon>
        <taxon>Fungi</taxon>
        <taxon>Dikarya</taxon>
        <taxon>Ascomycota</taxon>
        <taxon>Pezizomycotina</taxon>
        <taxon>Sordariomycetes</taxon>
        <taxon>Hypocreomycetidae</taxon>
        <taxon>Glomerellales</taxon>
        <taxon>Glomerellaceae</taxon>
        <taxon>Colletotrichum</taxon>
        <taxon>Colletotrichum spaethianum species complex</taxon>
    </lineage>
</organism>
<dbReference type="Proteomes" id="UP000076552">
    <property type="component" value="Unassembled WGS sequence"/>
</dbReference>
<evidence type="ECO:0000256" key="5">
    <source>
        <dbReference type="ARBA" id="ARBA00022801"/>
    </source>
</evidence>
<feature type="region of interest" description="Disordered" evidence="7">
    <location>
        <begin position="2858"/>
        <end position="2883"/>
    </location>
</feature>
<dbReference type="Pfam" id="PF12359">
    <property type="entry name" value="DUF3645"/>
    <property type="match status" value="1"/>
</dbReference>
<evidence type="ECO:0000313" key="11">
    <source>
        <dbReference type="EMBL" id="KZL68027.1"/>
    </source>
</evidence>
<dbReference type="InterPro" id="IPR046541">
    <property type="entry name" value="DUF6606"/>
</dbReference>
<evidence type="ECO:0000256" key="1">
    <source>
        <dbReference type="ARBA" id="ARBA00000707"/>
    </source>
</evidence>
<dbReference type="GO" id="GO:0006508">
    <property type="term" value="P:proteolysis"/>
    <property type="evidence" value="ECO:0007669"/>
    <property type="project" value="UniProtKB-KW"/>
</dbReference>
<protein>
    <recommendedName>
        <fullName evidence="2">ubiquitinyl hydrolase 1</fullName>
        <ecNumber evidence="2">3.4.19.12</ecNumber>
    </recommendedName>
</protein>
<dbReference type="InterPro" id="IPR051346">
    <property type="entry name" value="OTU_Deubiquitinase"/>
</dbReference>
<dbReference type="Pfam" id="PF20255">
    <property type="entry name" value="DUF6606"/>
    <property type="match status" value="1"/>
</dbReference>
<evidence type="ECO:0000259" key="9">
    <source>
        <dbReference type="Pfam" id="PF12359"/>
    </source>
</evidence>
<dbReference type="EC" id="3.4.19.12" evidence="2"/>
<keyword evidence="3" id="KW-0645">Protease</keyword>
<keyword evidence="12" id="KW-1185">Reference proteome</keyword>
<reference evidence="11 12" key="1">
    <citation type="submission" date="2015-06" db="EMBL/GenBank/DDBJ databases">
        <title>Survival trade-offs in plant roots during colonization by closely related pathogenic and mutualistic fungi.</title>
        <authorList>
            <person name="Hacquard S."/>
            <person name="Kracher B."/>
            <person name="Hiruma K."/>
            <person name="Weinman A."/>
            <person name="Muench P."/>
            <person name="Garrido Oter R."/>
            <person name="Ver Loren van Themaat E."/>
            <person name="Dallerey J.-F."/>
            <person name="Damm U."/>
            <person name="Henrissat B."/>
            <person name="Lespinet O."/>
            <person name="Thon M."/>
            <person name="Kemen E."/>
            <person name="McHardy A.C."/>
            <person name="Schulze-Lefert P."/>
            <person name="O'Connell R.J."/>
        </authorList>
    </citation>
    <scope>NUCLEOTIDE SEQUENCE [LARGE SCALE GENOMIC DNA]</scope>
    <source>
        <strain evidence="11 12">0861</strain>
    </source>
</reference>
<comment type="catalytic activity">
    <reaction evidence="1">
        <text>Thiol-dependent hydrolysis of ester, thioester, amide, peptide and isopeptide bonds formed by the C-terminal Gly of ubiquitin (a 76-residue protein attached to proteins as an intracellular targeting signal).</text>
        <dbReference type="EC" id="3.4.19.12"/>
    </reaction>
</comment>
<evidence type="ECO:0000256" key="6">
    <source>
        <dbReference type="ARBA" id="ARBA00022807"/>
    </source>
</evidence>
<dbReference type="GO" id="GO:0004843">
    <property type="term" value="F:cysteine-type deubiquitinase activity"/>
    <property type="evidence" value="ECO:0007669"/>
    <property type="project" value="UniProtKB-EC"/>
</dbReference>
<evidence type="ECO:0000256" key="3">
    <source>
        <dbReference type="ARBA" id="ARBA00022670"/>
    </source>
</evidence>
<evidence type="ECO:0000256" key="2">
    <source>
        <dbReference type="ARBA" id="ARBA00012759"/>
    </source>
</evidence>
<evidence type="ECO:0000259" key="10">
    <source>
        <dbReference type="Pfam" id="PF20255"/>
    </source>
</evidence>
<evidence type="ECO:0000256" key="4">
    <source>
        <dbReference type="ARBA" id="ARBA00022786"/>
    </source>
</evidence>
<dbReference type="PANTHER" id="PTHR13367">
    <property type="entry name" value="UBIQUITIN THIOESTERASE"/>
    <property type="match status" value="1"/>
</dbReference>
<comment type="caution">
    <text evidence="11">The sequence shown here is derived from an EMBL/GenBank/DDBJ whole genome shotgun (WGS) entry which is preliminary data.</text>
</comment>
<accession>A0A161Y826</accession>
<proteinExistence type="predicted"/>
<keyword evidence="6" id="KW-0788">Thiol protease</keyword>
<feature type="compositionally biased region" description="Basic and acidic residues" evidence="7">
    <location>
        <begin position="2863"/>
        <end position="2875"/>
    </location>
</feature>
<name>A0A161Y826_9PEZI</name>
<evidence type="ECO:0000256" key="7">
    <source>
        <dbReference type="SAM" id="MobiDB-lite"/>
    </source>
</evidence>
<dbReference type="STRING" id="708197.A0A161Y826"/>
<dbReference type="InterPro" id="IPR022099">
    <property type="entry name" value="DUF3638"/>
</dbReference>
<feature type="domain" description="DUF3645" evidence="9">
    <location>
        <begin position="2393"/>
        <end position="2428"/>
    </location>
</feature>
<dbReference type="InterPro" id="IPR022105">
    <property type="entry name" value="DUF3645"/>
</dbReference>